<evidence type="ECO:0000313" key="2">
    <source>
        <dbReference type="Proteomes" id="UP000594014"/>
    </source>
</evidence>
<accession>A0ACD1AHY8</accession>
<keyword evidence="2" id="KW-1185">Reference proteome</keyword>
<protein>
    <submittedName>
        <fullName evidence="1">DUF3991 domain-containing protein</fullName>
    </submittedName>
</protein>
<name>A0ACD1AHY8_9FIRM</name>
<dbReference type="EMBL" id="CP042469">
    <property type="protein sequence ID" value="QOX65945.1"/>
    <property type="molecule type" value="Genomic_DNA"/>
</dbReference>
<dbReference type="Proteomes" id="UP000594014">
    <property type="component" value="Chromosome"/>
</dbReference>
<proteinExistence type="predicted"/>
<organism evidence="1 2">
    <name type="scientific">Anoxybacterium hadale</name>
    <dbReference type="NCBI Taxonomy" id="3408580"/>
    <lineage>
        <taxon>Bacteria</taxon>
        <taxon>Bacillati</taxon>
        <taxon>Bacillota</taxon>
        <taxon>Clostridia</taxon>
        <taxon>Peptostreptococcales</taxon>
        <taxon>Anaerovoracaceae</taxon>
        <taxon>Anoxybacterium</taxon>
    </lineage>
</organism>
<gene>
    <name evidence="1" type="ORF">FRZ06_14200</name>
</gene>
<sequence length="347" mass="39560">MRTQPRKMPFTEEQMKQVFDTSIIDFALSNRLQLEKGDHATMHVKGLPDGCGGLYLFNHGRGYYWFAKETKGNILDFAMDYFELSTKTQAIEMILGCRAHDYSEDYARLNFTPSEKPPRGELVLPPKDKNFSRTIAYLTGTRGIDKEIVYAMIDEGKVYGARTQIKKDGQTYSFHNCAFVGYDEAGKPRYCALRAPSANSSFRQDVENSDKTYGFCMEGKSNRVYAFEAAIDAMSHACLCKLHGIDWREDHRVAEGCLSDKALYRYLQRHPEINEIVFCYDNDMDGKLKDGTPHNHGQVQAELSAETFADLGYKTMIQTPVGKDFNQDLIAYRGLLVQEAIPEEMER</sequence>
<evidence type="ECO:0000313" key="1">
    <source>
        <dbReference type="EMBL" id="QOX65945.1"/>
    </source>
</evidence>
<reference evidence="1" key="1">
    <citation type="submission" date="2019-08" db="EMBL/GenBank/DDBJ databases">
        <title>Genome sequence of Clostridiales bacterium MT110.</title>
        <authorList>
            <person name="Cao J."/>
        </authorList>
    </citation>
    <scope>NUCLEOTIDE SEQUENCE</scope>
    <source>
        <strain evidence="1">MT110</strain>
    </source>
</reference>